<dbReference type="NCBIfam" id="NF004363">
    <property type="entry name" value="PRK05738.2-4"/>
    <property type="match status" value="1"/>
</dbReference>
<dbReference type="Pfam" id="PF00276">
    <property type="entry name" value="Ribosomal_L23"/>
    <property type="match status" value="1"/>
</dbReference>
<reference evidence="8" key="2">
    <citation type="journal article" date="2021" name="PeerJ">
        <title>Extensive microbial diversity within the chicken gut microbiome revealed by metagenomics and culture.</title>
        <authorList>
            <person name="Gilroy R."/>
            <person name="Ravi A."/>
            <person name="Getino M."/>
            <person name="Pursley I."/>
            <person name="Horton D.L."/>
            <person name="Alikhan N.F."/>
            <person name="Baker D."/>
            <person name="Gharbi K."/>
            <person name="Hall N."/>
            <person name="Watson M."/>
            <person name="Adriaenssens E.M."/>
            <person name="Foster-Nyarko E."/>
            <person name="Jarju S."/>
            <person name="Secka A."/>
            <person name="Antonio M."/>
            <person name="Oren A."/>
            <person name="Chaudhuri R.R."/>
            <person name="La Ragione R."/>
            <person name="Hildebrand F."/>
            <person name="Pallen M.J."/>
        </authorList>
    </citation>
    <scope>NUCLEOTIDE SEQUENCE</scope>
    <source>
        <strain evidence="8">ChiBcolR7-354</strain>
    </source>
</reference>
<comment type="similarity">
    <text evidence="1 6 7">Belongs to the universal ribosomal protein uL23 family.</text>
</comment>
<dbReference type="InterPro" id="IPR012678">
    <property type="entry name" value="Ribosomal_uL23/eL15/eS24_sf"/>
</dbReference>
<keyword evidence="4 6" id="KW-0689">Ribosomal protein</keyword>
<dbReference type="InterPro" id="IPR013025">
    <property type="entry name" value="Ribosomal_uL23-like"/>
</dbReference>
<dbReference type="GO" id="GO:0006412">
    <property type="term" value="P:translation"/>
    <property type="evidence" value="ECO:0007669"/>
    <property type="project" value="UniProtKB-UniRule"/>
</dbReference>
<dbReference type="GO" id="GO:0003735">
    <property type="term" value="F:structural constituent of ribosome"/>
    <property type="evidence" value="ECO:0007669"/>
    <property type="project" value="InterPro"/>
</dbReference>
<evidence type="ECO:0000256" key="7">
    <source>
        <dbReference type="RuleBase" id="RU003934"/>
    </source>
</evidence>
<comment type="function">
    <text evidence="6">One of the early assembly proteins it binds 23S rRNA. One of the proteins that surrounds the polypeptide exit tunnel on the outside of the ribosome. Forms the main docking site for trigger factor binding to the ribosome.</text>
</comment>
<evidence type="ECO:0000256" key="5">
    <source>
        <dbReference type="ARBA" id="ARBA00023274"/>
    </source>
</evidence>
<gene>
    <name evidence="6 8" type="primary">rplW</name>
    <name evidence="8" type="ORF">IAB77_04975</name>
</gene>
<dbReference type="InterPro" id="IPR012677">
    <property type="entry name" value="Nucleotide-bd_a/b_plait_sf"/>
</dbReference>
<evidence type="ECO:0000256" key="6">
    <source>
        <dbReference type="HAMAP-Rule" id="MF_01369"/>
    </source>
</evidence>
<keyword evidence="3 6" id="KW-0694">RNA-binding</keyword>
<evidence type="ECO:0000256" key="1">
    <source>
        <dbReference type="ARBA" id="ARBA00006700"/>
    </source>
</evidence>
<dbReference type="PANTHER" id="PTHR11620">
    <property type="entry name" value="60S RIBOSOMAL PROTEIN L23A"/>
    <property type="match status" value="1"/>
</dbReference>
<comment type="subunit">
    <text evidence="6">Part of the 50S ribosomal subunit. Contacts protein L29, and trigger factor when it is bound to the ribosome.</text>
</comment>
<dbReference type="GO" id="GO:1990904">
    <property type="term" value="C:ribonucleoprotein complex"/>
    <property type="evidence" value="ECO:0007669"/>
    <property type="project" value="UniProtKB-KW"/>
</dbReference>
<evidence type="ECO:0000256" key="2">
    <source>
        <dbReference type="ARBA" id="ARBA00022730"/>
    </source>
</evidence>
<dbReference type="HAMAP" id="MF_01369_B">
    <property type="entry name" value="Ribosomal_uL23_B"/>
    <property type="match status" value="1"/>
</dbReference>
<name>A0A9D1CSN6_9FIRM</name>
<reference evidence="8" key="1">
    <citation type="submission" date="2020-10" db="EMBL/GenBank/DDBJ databases">
        <authorList>
            <person name="Gilroy R."/>
        </authorList>
    </citation>
    <scope>NUCLEOTIDE SEQUENCE</scope>
    <source>
        <strain evidence="8">ChiBcolR7-354</strain>
    </source>
</reference>
<dbReference type="Proteomes" id="UP000824262">
    <property type="component" value="Unassembled WGS sequence"/>
</dbReference>
<accession>A0A9D1CSN6</accession>
<comment type="caution">
    <text evidence="8">The sequence shown here is derived from an EMBL/GenBank/DDBJ whole genome shotgun (WGS) entry which is preliminary data.</text>
</comment>
<sequence>MTSAYDIIIRPIITEQSMEDLDIKKYAFEVAKDANKIEIKKAVEEIFGVTVIKVTTTTVKGKKKRTGAMPEGYTKTWKKAVVKLSDASKSIELFEGMA</sequence>
<evidence type="ECO:0000256" key="3">
    <source>
        <dbReference type="ARBA" id="ARBA00022884"/>
    </source>
</evidence>
<dbReference type="EMBL" id="DVGA01000048">
    <property type="protein sequence ID" value="HIQ78593.1"/>
    <property type="molecule type" value="Genomic_DNA"/>
</dbReference>
<dbReference type="PROSITE" id="PS00050">
    <property type="entry name" value="RIBOSOMAL_L23"/>
    <property type="match status" value="1"/>
</dbReference>
<organism evidence="8 9">
    <name type="scientific">Candidatus Scatomorpha intestinavium</name>
    <dbReference type="NCBI Taxonomy" id="2840922"/>
    <lineage>
        <taxon>Bacteria</taxon>
        <taxon>Bacillati</taxon>
        <taxon>Bacillota</taxon>
        <taxon>Clostridia</taxon>
        <taxon>Eubacteriales</taxon>
        <taxon>Candidatus Scatomorpha</taxon>
    </lineage>
</organism>
<dbReference type="GO" id="GO:0019843">
    <property type="term" value="F:rRNA binding"/>
    <property type="evidence" value="ECO:0007669"/>
    <property type="project" value="UniProtKB-UniRule"/>
</dbReference>
<dbReference type="AlphaFoldDB" id="A0A9D1CSN6"/>
<protein>
    <recommendedName>
        <fullName evidence="6">Large ribosomal subunit protein uL23</fullName>
    </recommendedName>
</protein>
<dbReference type="GO" id="GO:0005840">
    <property type="term" value="C:ribosome"/>
    <property type="evidence" value="ECO:0007669"/>
    <property type="project" value="UniProtKB-KW"/>
</dbReference>
<dbReference type="SUPFAM" id="SSF54189">
    <property type="entry name" value="Ribosomal proteins S24e, L23 and L15e"/>
    <property type="match status" value="1"/>
</dbReference>
<evidence type="ECO:0000313" key="8">
    <source>
        <dbReference type="EMBL" id="HIQ78593.1"/>
    </source>
</evidence>
<evidence type="ECO:0000256" key="4">
    <source>
        <dbReference type="ARBA" id="ARBA00022980"/>
    </source>
</evidence>
<dbReference type="InterPro" id="IPR001014">
    <property type="entry name" value="Ribosomal_uL23_CS"/>
</dbReference>
<dbReference type="Gene3D" id="3.30.70.330">
    <property type="match status" value="1"/>
</dbReference>
<keyword evidence="5 6" id="KW-0687">Ribonucleoprotein</keyword>
<proteinExistence type="inferred from homology"/>
<keyword evidence="2 6" id="KW-0699">rRNA-binding</keyword>
<dbReference type="FunFam" id="3.30.70.330:FF:000001">
    <property type="entry name" value="50S ribosomal protein L23"/>
    <property type="match status" value="1"/>
</dbReference>
<evidence type="ECO:0000313" key="9">
    <source>
        <dbReference type="Proteomes" id="UP000824262"/>
    </source>
</evidence>